<name>X0YAR5_9ZZZZ</name>
<gene>
    <name evidence="1" type="ORF">S01H1_79583</name>
</gene>
<dbReference type="CDD" id="cd00198">
    <property type="entry name" value="vWFA"/>
    <property type="match status" value="1"/>
</dbReference>
<dbReference type="Gene3D" id="3.40.50.410">
    <property type="entry name" value="von Willebrand factor, type A domain"/>
    <property type="match status" value="1"/>
</dbReference>
<dbReference type="SUPFAM" id="SSF53300">
    <property type="entry name" value="vWA-like"/>
    <property type="match status" value="1"/>
</dbReference>
<dbReference type="AlphaFoldDB" id="X0YAR5"/>
<evidence type="ECO:0000313" key="1">
    <source>
        <dbReference type="EMBL" id="GAG52925.1"/>
    </source>
</evidence>
<feature type="non-terminal residue" evidence="1">
    <location>
        <position position="1"/>
    </location>
</feature>
<evidence type="ECO:0008006" key="2">
    <source>
        <dbReference type="Google" id="ProtNLM"/>
    </source>
</evidence>
<protein>
    <recommendedName>
        <fullName evidence="2">VWFA domain-containing protein</fullName>
    </recommendedName>
</protein>
<dbReference type="EMBL" id="BARS01053664">
    <property type="protein sequence ID" value="GAG52925.1"/>
    <property type="molecule type" value="Genomic_DNA"/>
</dbReference>
<dbReference type="InterPro" id="IPR036465">
    <property type="entry name" value="vWFA_dom_sf"/>
</dbReference>
<proteinExistence type="predicted"/>
<comment type="caution">
    <text evidence="1">The sequence shown here is derived from an EMBL/GenBank/DDBJ whole genome shotgun (WGS) entry which is preliminary data.</text>
</comment>
<organism evidence="1">
    <name type="scientific">marine sediment metagenome</name>
    <dbReference type="NCBI Taxonomy" id="412755"/>
    <lineage>
        <taxon>unclassified sequences</taxon>
        <taxon>metagenomes</taxon>
        <taxon>ecological metagenomes</taxon>
    </lineage>
</organism>
<accession>X0YAR5</accession>
<reference evidence="1" key="1">
    <citation type="journal article" date="2014" name="Front. Microbiol.">
        <title>High frequency of phylogenetically diverse reductive dehalogenase-homologous genes in deep subseafloor sedimentary metagenomes.</title>
        <authorList>
            <person name="Kawai M."/>
            <person name="Futagami T."/>
            <person name="Toyoda A."/>
            <person name="Takaki Y."/>
            <person name="Nishi S."/>
            <person name="Hori S."/>
            <person name="Arai W."/>
            <person name="Tsubouchi T."/>
            <person name="Morono Y."/>
            <person name="Uchiyama I."/>
            <person name="Ito T."/>
            <person name="Fujiyama A."/>
            <person name="Inagaki F."/>
            <person name="Takami H."/>
        </authorList>
    </citation>
    <scope>NUCLEOTIDE SEQUENCE</scope>
    <source>
        <strain evidence="1">Expedition CK06-06</strain>
    </source>
</reference>
<sequence length="151" mass="17379">SLRVVLFGDTAQEVRIADLPYVGAGPYHTNTRAGLQLGRQLLQREKHPNKQIVMITDGKPSVIDRPGGRVYRNPVGLDPVIVNRTLDEAVVCRRKRIPITTFMITSDPYLREFVERLTELNRGRAYFTSPDRLGEFVLWDFMSNRRGRLKR</sequence>